<dbReference type="InterPro" id="IPR036397">
    <property type="entry name" value="RNaseH_sf"/>
</dbReference>
<dbReference type="Gene3D" id="3.30.420.10">
    <property type="entry name" value="Ribonuclease H-like superfamily/Ribonuclease H"/>
    <property type="match status" value="1"/>
</dbReference>
<gene>
    <name evidence="2" type="ORF">BDV28DRAFT_129498</name>
</gene>
<reference evidence="3" key="1">
    <citation type="submission" date="2019-04" db="EMBL/GenBank/DDBJ databases">
        <title>Friends and foes A comparative genomics studyof 23 Aspergillus species from section Flavi.</title>
        <authorList>
            <consortium name="DOE Joint Genome Institute"/>
            <person name="Kjaerbolling I."/>
            <person name="Vesth T."/>
            <person name="Frisvad J.C."/>
            <person name="Nybo J.L."/>
            <person name="Theobald S."/>
            <person name="Kildgaard S."/>
            <person name="Isbrandt T."/>
            <person name="Kuo A."/>
            <person name="Sato A."/>
            <person name="Lyhne E.K."/>
            <person name="Kogle M.E."/>
            <person name="Wiebenga A."/>
            <person name="Kun R.S."/>
            <person name="Lubbers R.J."/>
            <person name="Makela M.R."/>
            <person name="Barry K."/>
            <person name="Chovatia M."/>
            <person name="Clum A."/>
            <person name="Daum C."/>
            <person name="Haridas S."/>
            <person name="He G."/>
            <person name="LaButti K."/>
            <person name="Lipzen A."/>
            <person name="Mondo S."/>
            <person name="Riley R."/>
            <person name="Salamov A."/>
            <person name="Simmons B.A."/>
            <person name="Magnuson J.K."/>
            <person name="Henrissat B."/>
            <person name="Mortensen U.H."/>
            <person name="Larsen T.O."/>
            <person name="Devries R.P."/>
            <person name="Grigoriev I.V."/>
            <person name="Machida M."/>
            <person name="Baker S.E."/>
            <person name="Andersen M.R."/>
        </authorList>
    </citation>
    <scope>NUCLEOTIDE SEQUENCE [LARGE SCALE GENOMIC DNA]</scope>
    <source>
        <strain evidence="3">CBS 553.77</strain>
    </source>
</reference>
<evidence type="ECO:0000313" key="2">
    <source>
        <dbReference type="EMBL" id="KAE8355204.1"/>
    </source>
</evidence>
<dbReference type="InterPro" id="IPR012337">
    <property type="entry name" value="RNaseH-like_sf"/>
</dbReference>
<dbReference type="GO" id="GO:0005634">
    <property type="term" value="C:nucleus"/>
    <property type="evidence" value="ECO:0007669"/>
    <property type="project" value="TreeGrafter"/>
</dbReference>
<dbReference type="Proteomes" id="UP000327118">
    <property type="component" value="Unassembled WGS sequence"/>
</dbReference>
<organism evidence="2 3">
    <name type="scientific">Aspergillus coremiiformis</name>
    <dbReference type="NCBI Taxonomy" id="138285"/>
    <lineage>
        <taxon>Eukaryota</taxon>
        <taxon>Fungi</taxon>
        <taxon>Dikarya</taxon>
        <taxon>Ascomycota</taxon>
        <taxon>Pezizomycotina</taxon>
        <taxon>Eurotiomycetes</taxon>
        <taxon>Eurotiomycetidae</taxon>
        <taxon>Eurotiales</taxon>
        <taxon>Aspergillaceae</taxon>
        <taxon>Aspergillus</taxon>
        <taxon>Aspergillus subgen. Circumdati</taxon>
    </lineage>
</organism>
<dbReference type="InterPro" id="IPR013520">
    <property type="entry name" value="Ribonucl_H"/>
</dbReference>
<dbReference type="InterPro" id="IPR048519">
    <property type="entry name" value="Gfd2/YDR514C-like_C"/>
</dbReference>
<proteinExistence type="predicted"/>
<dbReference type="PANTHER" id="PTHR28083">
    <property type="entry name" value="GOOD FOR FULL DBP5 ACTIVITY PROTEIN 2"/>
    <property type="match status" value="1"/>
</dbReference>
<keyword evidence="3" id="KW-1185">Reference proteome</keyword>
<dbReference type="SUPFAM" id="SSF53098">
    <property type="entry name" value="Ribonuclease H-like"/>
    <property type="match status" value="1"/>
</dbReference>
<sequence length="377" mass="43159">MLVPTAQVRRFFREINHVMPCNLALSGDGLVLPFHKEGFPQPVFIGRSTCREDKDRLESQIPTSSEWIRPPPGMDEQYLAFEEMIETAWDTTRNKRNPSKAKQQLRYQNQRRLFESLRRTQSYLGLHSGETDDMVDGTSWEKGNQQPIPGPPQPLRMDKPAPFPFWKEPVFISIDVESNERHHKQITEVGISTLDTLDLVGTSPADDGARWRTKIQSRHLRVEEYAHHVNRDFVAGCPGSFDFGTSEWVSANDLAAVVQASFEIPSAAAEHTDGRRHLVLVGHAITGDVQYLRQIGVRMPEDTIQFIDTVDTAEFFRVIRDEKTTRKLGDLLQEFNITGWHLHNAGNDARYTMEVMLCMILEHSRRGDRSMTEEFQG</sequence>
<dbReference type="Pfam" id="PF21762">
    <property type="entry name" value="DEDDh_C"/>
    <property type="match status" value="1"/>
</dbReference>
<accession>A0A5N6ZC28</accession>
<dbReference type="EMBL" id="ML739057">
    <property type="protein sequence ID" value="KAE8355204.1"/>
    <property type="molecule type" value="Genomic_DNA"/>
</dbReference>
<name>A0A5N6ZC28_9EURO</name>
<protein>
    <recommendedName>
        <fullName evidence="1">Exonuclease domain-containing protein</fullName>
    </recommendedName>
</protein>
<dbReference type="OrthoDB" id="5953249at2759"/>
<evidence type="ECO:0000259" key="1">
    <source>
        <dbReference type="SMART" id="SM00479"/>
    </source>
</evidence>
<dbReference type="InterPro" id="IPR040151">
    <property type="entry name" value="Gfd2/YDR514C-like"/>
</dbReference>
<feature type="domain" description="Exonuclease" evidence="1">
    <location>
        <begin position="170"/>
        <end position="365"/>
    </location>
</feature>
<dbReference type="AlphaFoldDB" id="A0A5N6ZC28"/>
<dbReference type="SMART" id="SM00479">
    <property type="entry name" value="EXOIII"/>
    <property type="match status" value="1"/>
</dbReference>
<dbReference type="PANTHER" id="PTHR28083:SF1">
    <property type="entry name" value="GOOD FOR FULL DBP5 ACTIVITY PROTEIN 2"/>
    <property type="match status" value="1"/>
</dbReference>
<evidence type="ECO:0000313" key="3">
    <source>
        <dbReference type="Proteomes" id="UP000327118"/>
    </source>
</evidence>
<dbReference type="GO" id="GO:0003676">
    <property type="term" value="F:nucleic acid binding"/>
    <property type="evidence" value="ECO:0007669"/>
    <property type="project" value="InterPro"/>
</dbReference>